<keyword evidence="2" id="KW-1185">Reference proteome</keyword>
<accession>A0A6G0T3T5</accession>
<dbReference type="EMBL" id="VYZN01000065">
    <property type="protein sequence ID" value="KAE9524581.1"/>
    <property type="molecule type" value="Genomic_DNA"/>
</dbReference>
<reference evidence="1 2" key="1">
    <citation type="submission" date="2019-08" db="EMBL/GenBank/DDBJ databases">
        <title>The genome of the soybean aphid Biotype 1, its phylome, world population structure and adaptation to the North American continent.</title>
        <authorList>
            <person name="Giordano R."/>
            <person name="Donthu R.K."/>
            <person name="Hernandez A.G."/>
            <person name="Wright C.L."/>
            <person name="Zimin A.V."/>
        </authorList>
    </citation>
    <scope>NUCLEOTIDE SEQUENCE [LARGE SCALE GENOMIC DNA]</scope>
    <source>
        <tissue evidence="1">Whole aphids</tissue>
    </source>
</reference>
<sequence length="179" mass="21422">MEYRSYSSRSSQLKQLLCPKIISHIIHTYYLFYKEYCEDNTLFIICVHIDVCGLKLLRENIMRNIPISFITNALKYKKFIKKIQSIRNNILHLVCHGLKTISHVKFLLNKLNTRDKKLRHRIVGLLVIVRSYSEYFYFNDMFRMHNTIGPVIKYKSESFICVLDAIHRNVWYFFSAAFP</sequence>
<gene>
    <name evidence="1" type="ORF">AGLY_014631</name>
</gene>
<evidence type="ECO:0000313" key="1">
    <source>
        <dbReference type="EMBL" id="KAE9524581.1"/>
    </source>
</evidence>
<dbReference type="AlphaFoldDB" id="A0A6G0T3T5"/>
<evidence type="ECO:0000313" key="2">
    <source>
        <dbReference type="Proteomes" id="UP000475862"/>
    </source>
</evidence>
<proteinExistence type="predicted"/>
<dbReference type="Proteomes" id="UP000475862">
    <property type="component" value="Unassembled WGS sequence"/>
</dbReference>
<name>A0A6G0T3T5_APHGL</name>
<comment type="caution">
    <text evidence="1">The sequence shown here is derived from an EMBL/GenBank/DDBJ whole genome shotgun (WGS) entry which is preliminary data.</text>
</comment>
<protein>
    <submittedName>
        <fullName evidence="1">Uncharacterized protein</fullName>
    </submittedName>
</protein>
<organism evidence="1 2">
    <name type="scientific">Aphis glycines</name>
    <name type="common">Soybean aphid</name>
    <dbReference type="NCBI Taxonomy" id="307491"/>
    <lineage>
        <taxon>Eukaryota</taxon>
        <taxon>Metazoa</taxon>
        <taxon>Ecdysozoa</taxon>
        <taxon>Arthropoda</taxon>
        <taxon>Hexapoda</taxon>
        <taxon>Insecta</taxon>
        <taxon>Pterygota</taxon>
        <taxon>Neoptera</taxon>
        <taxon>Paraneoptera</taxon>
        <taxon>Hemiptera</taxon>
        <taxon>Sternorrhyncha</taxon>
        <taxon>Aphidomorpha</taxon>
        <taxon>Aphidoidea</taxon>
        <taxon>Aphididae</taxon>
        <taxon>Aphidini</taxon>
        <taxon>Aphis</taxon>
        <taxon>Aphis</taxon>
    </lineage>
</organism>